<dbReference type="PANTHER" id="PTHR23004:SF7">
    <property type="entry name" value="DUF924-DOMAIN-CONTAINING PROTEIN"/>
    <property type="match status" value="1"/>
</dbReference>
<gene>
    <name evidence="1" type="ORF">C7389_12445</name>
</gene>
<dbReference type="InterPro" id="IPR010323">
    <property type="entry name" value="DUF924"/>
</dbReference>
<reference evidence="1 2" key="1">
    <citation type="submission" date="2019-03" db="EMBL/GenBank/DDBJ databases">
        <title>Genomic Encyclopedia of Type Strains, Phase IV (KMG-IV): sequencing the most valuable type-strain genomes for metagenomic binning, comparative biology and taxonomic classification.</title>
        <authorList>
            <person name="Goeker M."/>
        </authorList>
    </citation>
    <scope>NUCLEOTIDE SEQUENCE [LARGE SCALE GENOMIC DNA]</scope>
    <source>
        <strain evidence="1 2">DSM 12121</strain>
    </source>
</reference>
<evidence type="ECO:0000313" key="2">
    <source>
        <dbReference type="Proteomes" id="UP000295129"/>
    </source>
</evidence>
<dbReference type="AlphaFoldDB" id="A0A4R6DPE9"/>
<protein>
    <submittedName>
        <fullName evidence="1">Uncharacterized protein (DUF924 family)</fullName>
    </submittedName>
</protein>
<name>A0A4R6DPE9_9RHOO</name>
<dbReference type="SUPFAM" id="SSF48452">
    <property type="entry name" value="TPR-like"/>
    <property type="match status" value="1"/>
</dbReference>
<proteinExistence type="predicted"/>
<dbReference type="OrthoDB" id="7593450at2"/>
<comment type="caution">
    <text evidence="1">The sequence shown here is derived from an EMBL/GenBank/DDBJ whole genome shotgun (WGS) entry which is preliminary data.</text>
</comment>
<dbReference type="EMBL" id="SNVV01000024">
    <property type="protein sequence ID" value="TDN46885.1"/>
    <property type="molecule type" value="Genomic_DNA"/>
</dbReference>
<evidence type="ECO:0000313" key="1">
    <source>
        <dbReference type="EMBL" id="TDN46885.1"/>
    </source>
</evidence>
<dbReference type="PANTHER" id="PTHR23004">
    <property type="entry name" value="DOUBLECORTIN DOMAIN CONTAINING 2"/>
    <property type="match status" value="1"/>
</dbReference>
<keyword evidence="2" id="KW-1185">Reference proteome</keyword>
<accession>A0A4R6DPE9</accession>
<organism evidence="1 2">
    <name type="scientific">Azoarcus indigens</name>
    <dbReference type="NCBI Taxonomy" id="29545"/>
    <lineage>
        <taxon>Bacteria</taxon>
        <taxon>Pseudomonadati</taxon>
        <taxon>Pseudomonadota</taxon>
        <taxon>Betaproteobacteria</taxon>
        <taxon>Rhodocyclales</taxon>
        <taxon>Zoogloeaceae</taxon>
        <taxon>Azoarcus</taxon>
    </lineage>
</organism>
<dbReference type="Pfam" id="PF06041">
    <property type="entry name" value="DUF924"/>
    <property type="match status" value="1"/>
</dbReference>
<dbReference type="Proteomes" id="UP000295129">
    <property type="component" value="Unassembled WGS sequence"/>
</dbReference>
<sequence>METPDTLHNFWFGSEPDDATTIARQSSLWWGKQAEADAAIRERFGPLLNRAAAGELDHWRATPRGLLALILISDQFPRSIHRGSPRAFDCDPLARAWCREALERGADLASRPVERVFLYLPLEHSEDLDDQVEAVRLFRDLADSVDVPLRPAFDGFLDYAVRHHAVIERFGRFPHRNAILGRTSSAEELAFLEQPGSSF</sequence>
<dbReference type="RefSeq" id="WP_133594566.1">
    <property type="nucleotide sequence ID" value="NZ_SNVV01000024.1"/>
</dbReference>
<dbReference type="Gene3D" id="1.25.40.10">
    <property type="entry name" value="Tetratricopeptide repeat domain"/>
    <property type="match status" value="1"/>
</dbReference>
<dbReference type="Gene3D" id="1.20.58.320">
    <property type="entry name" value="TPR-like"/>
    <property type="match status" value="1"/>
</dbReference>
<dbReference type="InterPro" id="IPR011990">
    <property type="entry name" value="TPR-like_helical_dom_sf"/>
</dbReference>